<feature type="compositionally biased region" description="Basic and acidic residues" evidence="4">
    <location>
        <begin position="150"/>
        <end position="164"/>
    </location>
</feature>
<dbReference type="InterPro" id="IPR001242">
    <property type="entry name" value="Condensation_dom"/>
</dbReference>
<dbReference type="Proteomes" id="UP001501251">
    <property type="component" value="Unassembled WGS sequence"/>
</dbReference>
<keyword evidence="2" id="KW-0596">Phosphopantetheine</keyword>
<dbReference type="Pfam" id="PF00668">
    <property type="entry name" value="Condensation"/>
    <property type="match status" value="4"/>
</dbReference>
<dbReference type="NCBIfam" id="TIGR01733">
    <property type="entry name" value="AA-adenyl-dom"/>
    <property type="match status" value="1"/>
</dbReference>
<evidence type="ECO:0000313" key="7">
    <source>
        <dbReference type="Proteomes" id="UP001501251"/>
    </source>
</evidence>
<evidence type="ECO:0000256" key="4">
    <source>
        <dbReference type="SAM" id="MobiDB-lite"/>
    </source>
</evidence>
<dbReference type="CDD" id="cd05930">
    <property type="entry name" value="A_NRPS"/>
    <property type="match status" value="1"/>
</dbReference>
<comment type="cofactor">
    <cofactor evidence="1">
        <name>pantetheine 4'-phosphate</name>
        <dbReference type="ChEBI" id="CHEBI:47942"/>
    </cofactor>
</comment>
<dbReference type="Pfam" id="PF00501">
    <property type="entry name" value="AMP-binding"/>
    <property type="match status" value="2"/>
</dbReference>
<comment type="caution">
    <text evidence="6">The sequence shown here is derived from an EMBL/GenBank/DDBJ whole genome shotgun (WGS) entry which is preliminary data.</text>
</comment>
<dbReference type="SUPFAM" id="SSF56801">
    <property type="entry name" value="Acetyl-CoA synthetase-like"/>
    <property type="match status" value="2"/>
</dbReference>
<dbReference type="InterPro" id="IPR023213">
    <property type="entry name" value="CAT-like_dom_sf"/>
</dbReference>
<keyword evidence="3" id="KW-0597">Phosphoprotein</keyword>
<feature type="compositionally biased region" description="Gly residues" evidence="4">
    <location>
        <begin position="1301"/>
        <end position="1333"/>
    </location>
</feature>
<protein>
    <recommendedName>
        <fullName evidence="5">Carrier domain-containing protein</fullName>
    </recommendedName>
</protein>
<evidence type="ECO:0000259" key="5">
    <source>
        <dbReference type="PROSITE" id="PS50075"/>
    </source>
</evidence>
<dbReference type="InterPro" id="IPR045851">
    <property type="entry name" value="AMP-bd_C_sf"/>
</dbReference>
<dbReference type="Pfam" id="PF13193">
    <property type="entry name" value="AMP-binding_C"/>
    <property type="match status" value="1"/>
</dbReference>
<dbReference type="Gene3D" id="3.30.300.30">
    <property type="match status" value="2"/>
</dbReference>
<feature type="region of interest" description="Disordered" evidence="4">
    <location>
        <begin position="2008"/>
        <end position="2076"/>
    </location>
</feature>
<dbReference type="InterPro" id="IPR042099">
    <property type="entry name" value="ANL_N_sf"/>
</dbReference>
<sequence length="2335" mass="249219">MDMLARGDAREGIAPRPDGVRELPLSFGQERMWFLDRLERTGAAHNVFIAERLRGPLDPDALERALAGIVVRHEILRTRFPGRDGAPVQIVDEPRPTGDRPHAAATGTRGETGARDETGPQDEAGVRGETGSQGETGVRGKIGARGGSGARDEAGSGNEGHDRPYLELLDLSDLPEAEREARTARLVREQIERRFDLAGEPPLRAGLVRLSEREHAIYIVFHHIAVDGWSVGVFARELATLYGAFLAGEPPVWEPLPVQYADFALWQRQRSDDLTDRTLGYWRRRLADPPTLELPTDRPRPAVRTSEGGAARLRLPAELADGVDGLARSTRTTPFMVLLAVYLVLLSRRSGQEDVCVGTPIAGRDRDELEPLIGLFLNTLVIRGDLSGDPTFGELLVRVRRAALEAYTNADLPFDRLVSELNIPRDLSRTPLFQAQLVPHDYRDTALTLPGVTAEPIDPGDARPAMFDLSLEFGRRDGGLELSLVYNTALFDHGTAERMAEHVAAMLRRAVDDPGTRLSELGLPPEAERELTLTAWNDTAVPLPETTLHDLVAGEPGTVAATCGGRSLTYAELETSVNRLANRLRREGVRPGAVVAVCATRSLETLVALLAVMRAGGAYLPLDPDYPAERLAFVLRDSGAELLLTEERVRGRLPEGAARVLLIEDPRAFAGEPGTPPAPLATPDDLAYVIYTSGSTGRPKGVAIEHRAVVNLLLAMKDLLNAGPGHVWLALTSLSFDISVLELFLPLVTGGRVVVAGGAEAPDALALVRLAAGHGVTHVQATPSGWRALLDAGFDGPAVTALAGGEALPPALARALRERVRAMWNVYGPTETTIWSTREPVPAEPGAVAIGRPLANTRVHVLDERLDPVPVGVVGELFIAGTGLARGYLHRPGLTAERFLPDPFGPSGSRLYRTGDRVRWLADGRLEFLGRADGQVKLRGHRIELGEVEAALETHPRVARAVAAIIDDTLVAYVVGASPVAGEPAVPAVAATEDPATGAGAEAGAGLGSGAGAGSDVEVVRGTGAGAGDIADAADTDTPVTVGEPDLAGLREHVARSLPAIMVPAVVVPLSTLPLTPNGKLDRKALPAPGRPSAGHGRPPESHLERQVAGIFAEVLGVAADRLGADDDFFGLGGHSLLAVKVTARIAALLGVEVPLRELFGRPTIAGFAEAVGAAASGLADDRDGRAVPLRPRPDGTPLALSPAQERLWLMHRVDPDDAAYNMFTVWRLRGDLDTAALEHALRDLAARHETLRTRYPEVDGGPVAITDRATGPLIEHIDLTGEEPASGEATEERPGEALAGRGGSGSVEGLAGRTGSGSAGGVAGRTGPGSGEGLADLASREREARRLVAERTNAPFDLTGPPPLRVSLLRLAEHDHVLCVVLHHIAGDGWSLNVLADDLAALYAAHKNGTEPGLAEPPVTYGDIAFWQRSRDDGAALGYWRERLADPPVLELPLDRPRPQISSHIGGSHSFRLSADLAARLEEVAQECGATLFMVLLAVYQVLLARHTGQDDIMVGSSYAGRDRVELEPVVGYLANTLVLRGDLSGDPSFTDLVGRTRTILLEAMAYPEVPFEKLVTELEVERGLSRTPLFRTMAILHSQDDGVRDSLADLDLEFFDAGYRQAKFDLMLEMWRRDDELFLVLGYDAELFEAETVARLAGRFAVLCRAVAADPRRVLSALPLRTDEDDARLRVHEETTAHVPGPLVPDLVAEATAAHAGATAVGCGAETLTYAGLELRVASLAALLRRRGVVRETVVAVLADRSIDVVVALLAVWRAGGAYLPVDPELPGERVGTILSDSGAALLVTARPLDGPPPGDVPVLVLADLEAEEPGELTETARPADGDDAAYVIYTSGSTGRPKGVVVEHRALAERVAWMREAYGLGPGDRVVQFAALGFDAHAEEIYPALASGAALELLPGGAVTLPEVLAGPRGHEVTVLDLPTAYWHRLVDQLDDVAWPERLRLVILGGEQVHAEAVARWRERFGDRVRLVNTYGPTEATIIATAADLGSADTEGRPPIGRPIGGTRAVVVTPRPGASGEAPGVSEEPPGVSEEPHGVSGEPYRTPSAVSGESLRRVPPGVPGELLLGGAGLARGYLGRPDLTAERFPDDPEMGRLYRTGDLVRWRADGLLEFLGRVDDQMKVRGFRIEPAEIEGRLLAHPGVRQAAVTAREDRLVAYVAGPADPVELRRDLAVVLPPYMVPDVWVTLDELPLTTGGKIDRRALPAPGLDLDEDRPFVEPRNDAEILVAGVWQEVLGVGKVGALDDFFALGGHSLLAVRVGSRLRTAAKIDVPMRELFRNRTVADLAVVVERILMEELSALTDEEVARILGTDGS</sequence>
<feature type="domain" description="Carrier" evidence="5">
    <location>
        <begin position="1099"/>
        <end position="1176"/>
    </location>
</feature>
<feature type="compositionally biased region" description="Basic and acidic residues" evidence="4">
    <location>
        <begin position="92"/>
        <end position="102"/>
    </location>
</feature>
<dbReference type="EMBL" id="BAABAQ010000006">
    <property type="protein sequence ID" value="GAA4193481.1"/>
    <property type="molecule type" value="Genomic_DNA"/>
</dbReference>
<dbReference type="PANTHER" id="PTHR45527:SF1">
    <property type="entry name" value="FATTY ACID SYNTHASE"/>
    <property type="match status" value="1"/>
</dbReference>
<dbReference type="SUPFAM" id="SSF52777">
    <property type="entry name" value="CoA-dependent acyltransferases"/>
    <property type="match status" value="4"/>
</dbReference>
<proteinExistence type="predicted"/>
<gene>
    <name evidence="6" type="ORF">GCM10022252_36450</name>
</gene>
<name>A0ABP8AY75_9ACTN</name>
<dbReference type="CDD" id="cd19531">
    <property type="entry name" value="LCL_NRPS-like"/>
    <property type="match status" value="2"/>
</dbReference>
<feature type="region of interest" description="Disordered" evidence="4">
    <location>
        <begin position="1282"/>
        <end position="1339"/>
    </location>
</feature>
<dbReference type="InterPro" id="IPR036736">
    <property type="entry name" value="ACP-like_sf"/>
</dbReference>
<dbReference type="InterPro" id="IPR000873">
    <property type="entry name" value="AMP-dep_synth/lig_dom"/>
</dbReference>
<evidence type="ECO:0000313" key="6">
    <source>
        <dbReference type="EMBL" id="GAA4193481.1"/>
    </source>
</evidence>
<dbReference type="InterPro" id="IPR020806">
    <property type="entry name" value="PKS_PP-bd"/>
</dbReference>
<dbReference type="InterPro" id="IPR006162">
    <property type="entry name" value="Ppantetheine_attach_site"/>
</dbReference>
<organism evidence="6 7">
    <name type="scientific">Streptosporangium oxazolinicum</name>
    <dbReference type="NCBI Taxonomy" id="909287"/>
    <lineage>
        <taxon>Bacteria</taxon>
        <taxon>Bacillati</taxon>
        <taxon>Actinomycetota</taxon>
        <taxon>Actinomycetes</taxon>
        <taxon>Streptosporangiales</taxon>
        <taxon>Streptosporangiaceae</taxon>
        <taxon>Streptosporangium</taxon>
    </lineage>
</organism>
<dbReference type="Pfam" id="PF00550">
    <property type="entry name" value="PP-binding"/>
    <property type="match status" value="2"/>
</dbReference>
<dbReference type="PROSITE" id="PS50075">
    <property type="entry name" value="CARRIER"/>
    <property type="match status" value="2"/>
</dbReference>
<dbReference type="SMART" id="SM00823">
    <property type="entry name" value="PKS_PP"/>
    <property type="match status" value="2"/>
</dbReference>
<keyword evidence="7" id="KW-1185">Reference proteome</keyword>
<dbReference type="InterPro" id="IPR009081">
    <property type="entry name" value="PP-bd_ACP"/>
</dbReference>
<feature type="region of interest" description="Disordered" evidence="4">
    <location>
        <begin position="83"/>
        <end position="164"/>
    </location>
</feature>
<evidence type="ECO:0000256" key="2">
    <source>
        <dbReference type="ARBA" id="ARBA00022450"/>
    </source>
</evidence>
<dbReference type="Gene3D" id="3.40.50.980">
    <property type="match status" value="2"/>
</dbReference>
<feature type="region of interest" description="Disordered" evidence="4">
    <location>
        <begin position="1"/>
        <end position="21"/>
    </location>
</feature>
<dbReference type="CDD" id="cd12116">
    <property type="entry name" value="A_NRPS_Ta1_like"/>
    <property type="match status" value="1"/>
</dbReference>
<evidence type="ECO:0000256" key="3">
    <source>
        <dbReference type="ARBA" id="ARBA00022553"/>
    </source>
</evidence>
<dbReference type="PROSITE" id="PS00012">
    <property type="entry name" value="PHOSPHOPANTETHEINE"/>
    <property type="match status" value="2"/>
</dbReference>
<feature type="region of interest" description="Disordered" evidence="4">
    <location>
        <begin position="1078"/>
        <end position="1104"/>
    </location>
</feature>
<dbReference type="Gene3D" id="2.30.38.10">
    <property type="entry name" value="Luciferase, Domain 3"/>
    <property type="match status" value="2"/>
</dbReference>
<dbReference type="Gene3D" id="3.30.559.30">
    <property type="entry name" value="Nonribosomal peptide synthetase, condensation domain"/>
    <property type="match status" value="2"/>
</dbReference>
<dbReference type="InterPro" id="IPR025110">
    <property type="entry name" value="AMP-bd_C"/>
</dbReference>
<dbReference type="Gene3D" id="1.10.1200.10">
    <property type="entry name" value="ACP-like"/>
    <property type="match status" value="2"/>
</dbReference>
<feature type="domain" description="Carrier" evidence="5">
    <location>
        <begin position="2239"/>
        <end position="2314"/>
    </location>
</feature>
<evidence type="ECO:0000256" key="1">
    <source>
        <dbReference type="ARBA" id="ARBA00001957"/>
    </source>
</evidence>
<dbReference type="Gene3D" id="3.30.559.10">
    <property type="entry name" value="Chloramphenicol acetyltransferase-like domain"/>
    <property type="match status" value="4"/>
</dbReference>
<dbReference type="InterPro" id="IPR010071">
    <property type="entry name" value="AA_adenyl_dom"/>
</dbReference>
<dbReference type="Gene3D" id="3.40.50.12780">
    <property type="entry name" value="N-terminal domain of ligase-like"/>
    <property type="match status" value="1"/>
</dbReference>
<dbReference type="PROSITE" id="PS00455">
    <property type="entry name" value="AMP_BINDING"/>
    <property type="match status" value="2"/>
</dbReference>
<accession>A0ABP8AY75</accession>
<dbReference type="InterPro" id="IPR020845">
    <property type="entry name" value="AMP-binding_CS"/>
</dbReference>
<dbReference type="PANTHER" id="PTHR45527">
    <property type="entry name" value="NONRIBOSOMAL PEPTIDE SYNTHETASE"/>
    <property type="match status" value="1"/>
</dbReference>
<dbReference type="SUPFAM" id="SSF47336">
    <property type="entry name" value="ACP-like"/>
    <property type="match status" value="2"/>
</dbReference>
<feature type="compositionally biased region" description="Low complexity" evidence="4">
    <location>
        <begin position="2042"/>
        <end position="2052"/>
    </location>
</feature>
<reference evidence="7" key="1">
    <citation type="journal article" date="2019" name="Int. J. Syst. Evol. Microbiol.">
        <title>The Global Catalogue of Microorganisms (GCM) 10K type strain sequencing project: providing services to taxonomists for standard genome sequencing and annotation.</title>
        <authorList>
            <consortium name="The Broad Institute Genomics Platform"/>
            <consortium name="The Broad Institute Genome Sequencing Center for Infectious Disease"/>
            <person name="Wu L."/>
            <person name="Ma J."/>
        </authorList>
    </citation>
    <scope>NUCLEOTIDE SEQUENCE [LARGE SCALE GENOMIC DNA]</scope>
    <source>
        <strain evidence="7">JCM 17388</strain>
    </source>
</reference>